<organism evidence="1 2">
    <name type="scientific">Chaetomium tenue</name>
    <dbReference type="NCBI Taxonomy" id="1854479"/>
    <lineage>
        <taxon>Eukaryota</taxon>
        <taxon>Fungi</taxon>
        <taxon>Dikarya</taxon>
        <taxon>Ascomycota</taxon>
        <taxon>Pezizomycotina</taxon>
        <taxon>Sordariomycetes</taxon>
        <taxon>Sordariomycetidae</taxon>
        <taxon>Sordariales</taxon>
        <taxon>Chaetomiaceae</taxon>
        <taxon>Chaetomium</taxon>
    </lineage>
</organism>
<sequence length="135" mass="14709">MSVTNGDKVSDHRAPPNSPPDPDEGSGKVPAEAANPASDLDGDSNPCDIYLEKLVQFQPSSAGLPAGLTKEPKKDLVDSCVHLFRMVKSENTLMQWTCRDCQLGPSWVIWTCQYCQAHVCRGCKEKRCGETGKEA</sequence>
<comment type="caution">
    <text evidence="1">The sequence shown here is derived from an EMBL/GenBank/DDBJ whole genome shotgun (WGS) entry which is preliminary data.</text>
</comment>
<proteinExistence type="predicted"/>
<evidence type="ECO:0000313" key="2">
    <source>
        <dbReference type="Proteomes" id="UP000724584"/>
    </source>
</evidence>
<reference evidence="1 2" key="1">
    <citation type="journal article" date="2021" name="Nat. Commun.">
        <title>Genetic determinants of endophytism in the Arabidopsis root mycobiome.</title>
        <authorList>
            <person name="Mesny F."/>
            <person name="Miyauchi S."/>
            <person name="Thiergart T."/>
            <person name="Pickel B."/>
            <person name="Atanasova L."/>
            <person name="Karlsson M."/>
            <person name="Huettel B."/>
            <person name="Barry K.W."/>
            <person name="Haridas S."/>
            <person name="Chen C."/>
            <person name="Bauer D."/>
            <person name="Andreopoulos W."/>
            <person name="Pangilinan J."/>
            <person name="LaButti K."/>
            <person name="Riley R."/>
            <person name="Lipzen A."/>
            <person name="Clum A."/>
            <person name="Drula E."/>
            <person name="Henrissat B."/>
            <person name="Kohler A."/>
            <person name="Grigoriev I.V."/>
            <person name="Martin F.M."/>
            <person name="Hacquard S."/>
        </authorList>
    </citation>
    <scope>NUCLEOTIDE SEQUENCE [LARGE SCALE GENOMIC DNA]</scope>
    <source>
        <strain evidence="1 2">MPI-SDFR-AT-0079</strain>
    </source>
</reference>
<protein>
    <submittedName>
        <fullName evidence="1">Uncharacterized protein</fullName>
    </submittedName>
</protein>
<dbReference type="EMBL" id="JAGIZQ010000004">
    <property type="protein sequence ID" value="KAH6632457.1"/>
    <property type="molecule type" value="Genomic_DNA"/>
</dbReference>
<gene>
    <name evidence="1" type="ORF">F5144DRAFT_574124</name>
</gene>
<name>A0ACB7P8Z5_9PEZI</name>
<keyword evidence="2" id="KW-1185">Reference proteome</keyword>
<accession>A0ACB7P8Z5</accession>
<evidence type="ECO:0000313" key="1">
    <source>
        <dbReference type="EMBL" id="KAH6632457.1"/>
    </source>
</evidence>
<dbReference type="Proteomes" id="UP000724584">
    <property type="component" value="Unassembled WGS sequence"/>
</dbReference>